<protein>
    <submittedName>
        <fullName evidence="1">Uncharacterized protein</fullName>
    </submittedName>
</protein>
<proteinExistence type="predicted"/>
<organism evidence="1">
    <name type="scientific">Spongospora subterranea</name>
    <dbReference type="NCBI Taxonomy" id="70186"/>
    <lineage>
        <taxon>Eukaryota</taxon>
        <taxon>Sar</taxon>
        <taxon>Rhizaria</taxon>
        <taxon>Endomyxa</taxon>
        <taxon>Phytomyxea</taxon>
        <taxon>Plasmodiophorida</taxon>
        <taxon>Plasmodiophoridae</taxon>
        <taxon>Spongospora</taxon>
    </lineage>
</organism>
<name>A0A0H5QH80_9EUKA</name>
<accession>A0A0H5QH80</accession>
<dbReference type="AlphaFoldDB" id="A0A0H5QH80"/>
<sequence length="99" mass="12053">MSETASLRRRQEAILRQRRYQVRKSTQLQEDQALLSTLQDDLKQIPELKMSLYASKGDYKRLQFQYKQLEKEFKLLQYNRFRKRKTTARENPSQAQLRN</sequence>
<reference evidence="1" key="1">
    <citation type="submission" date="2015-04" db="EMBL/GenBank/DDBJ databases">
        <title>The genome sequence of the plant pathogenic Rhizarian Plasmodiophora brassicae reveals insights in its biotrophic life cycle and the origin of chitin synthesis.</title>
        <authorList>
            <person name="Schwelm A."/>
            <person name="Fogelqvist J."/>
            <person name="Knaust A."/>
            <person name="Julke S."/>
            <person name="Lilja T."/>
            <person name="Dhandapani V."/>
            <person name="Bonilla-Rosso G."/>
            <person name="Karlsson M."/>
            <person name="Shevchenko A."/>
            <person name="Choi S.R."/>
            <person name="Kim H.G."/>
            <person name="Park J.Y."/>
            <person name="Lim Y.P."/>
            <person name="Ludwig-Muller J."/>
            <person name="Dixelius C."/>
        </authorList>
    </citation>
    <scope>NUCLEOTIDE SEQUENCE</scope>
    <source>
        <tissue evidence="1">Potato root galls</tissue>
    </source>
</reference>
<dbReference type="EMBL" id="HACM01000254">
    <property type="protein sequence ID" value="CRZ00696.1"/>
    <property type="molecule type" value="Transcribed_RNA"/>
</dbReference>
<evidence type="ECO:0000313" key="1">
    <source>
        <dbReference type="EMBL" id="CRZ00696.1"/>
    </source>
</evidence>